<evidence type="ECO:0000313" key="2">
    <source>
        <dbReference type="EMBL" id="GFT91806.1"/>
    </source>
</evidence>
<feature type="compositionally biased region" description="Basic residues" evidence="1">
    <location>
        <begin position="82"/>
        <end position="94"/>
    </location>
</feature>
<dbReference type="Proteomes" id="UP000887013">
    <property type="component" value="Unassembled WGS sequence"/>
</dbReference>
<evidence type="ECO:0000313" key="3">
    <source>
        <dbReference type="Proteomes" id="UP000887013"/>
    </source>
</evidence>
<feature type="compositionally biased region" description="Basic and acidic residues" evidence="1">
    <location>
        <begin position="41"/>
        <end position="50"/>
    </location>
</feature>
<comment type="caution">
    <text evidence="2">The sequence shown here is derived from an EMBL/GenBank/DDBJ whole genome shotgun (WGS) entry which is preliminary data.</text>
</comment>
<dbReference type="AlphaFoldDB" id="A0A8X6PVH3"/>
<evidence type="ECO:0000256" key="1">
    <source>
        <dbReference type="SAM" id="MobiDB-lite"/>
    </source>
</evidence>
<gene>
    <name evidence="2" type="ORF">NPIL_337571</name>
</gene>
<sequence length="100" mass="11712">MRSSFSDCTSVRKFLKLMVVVLGYVCTLLEHYGSRPSGKNETTRHGEMTRIVKVKTQPPKRTKREKLEHLDQPKLRGNSAQKLKRWRSTMKNKKKEPQKV</sequence>
<dbReference type="EMBL" id="BMAW01120975">
    <property type="protein sequence ID" value="GFT91806.1"/>
    <property type="molecule type" value="Genomic_DNA"/>
</dbReference>
<proteinExistence type="predicted"/>
<protein>
    <submittedName>
        <fullName evidence="2">Uncharacterized protein</fullName>
    </submittedName>
</protein>
<keyword evidence="3" id="KW-1185">Reference proteome</keyword>
<reference evidence="2" key="1">
    <citation type="submission" date="2020-08" db="EMBL/GenBank/DDBJ databases">
        <title>Multicomponent nature underlies the extraordinary mechanical properties of spider dragline silk.</title>
        <authorList>
            <person name="Kono N."/>
            <person name="Nakamura H."/>
            <person name="Mori M."/>
            <person name="Yoshida Y."/>
            <person name="Ohtoshi R."/>
            <person name="Malay A.D."/>
            <person name="Moran D.A.P."/>
            <person name="Tomita M."/>
            <person name="Numata K."/>
            <person name="Arakawa K."/>
        </authorList>
    </citation>
    <scope>NUCLEOTIDE SEQUENCE</scope>
</reference>
<name>A0A8X6PVH3_NEPPI</name>
<organism evidence="2 3">
    <name type="scientific">Nephila pilipes</name>
    <name type="common">Giant wood spider</name>
    <name type="synonym">Nephila maculata</name>
    <dbReference type="NCBI Taxonomy" id="299642"/>
    <lineage>
        <taxon>Eukaryota</taxon>
        <taxon>Metazoa</taxon>
        <taxon>Ecdysozoa</taxon>
        <taxon>Arthropoda</taxon>
        <taxon>Chelicerata</taxon>
        <taxon>Arachnida</taxon>
        <taxon>Araneae</taxon>
        <taxon>Araneomorphae</taxon>
        <taxon>Entelegynae</taxon>
        <taxon>Araneoidea</taxon>
        <taxon>Nephilidae</taxon>
        <taxon>Nephila</taxon>
    </lineage>
</organism>
<feature type="compositionally biased region" description="Basic and acidic residues" evidence="1">
    <location>
        <begin position="65"/>
        <end position="74"/>
    </location>
</feature>
<accession>A0A8X6PVH3</accession>
<feature type="region of interest" description="Disordered" evidence="1">
    <location>
        <begin position="32"/>
        <end position="100"/>
    </location>
</feature>